<dbReference type="Pfam" id="PF12043">
    <property type="entry name" value="DUF3527"/>
    <property type="match status" value="2"/>
</dbReference>
<dbReference type="OrthoDB" id="1898655at2759"/>
<reference evidence="2 3" key="1">
    <citation type="submission" date="2018-04" db="EMBL/GenBank/DDBJ databases">
        <authorList>
            <person name="Vogel A."/>
        </authorList>
    </citation>
    <scope>NUCLEOTIDE SEQUENCE [LARGE SCALE GENOMIC DNA]</scope>
</reference>
<gene>
    <name evidence="2" type="ORF">CCAM_LOCUS42158</name>
</gene>
<keyword evidence="3" id="KW-1185">Reference proteome</keyword>
<dbReference type="EMBL" id="OOIL02006696">
    <property type="protein sequence ID" value="VFR00383.1"/>
    <property type="molecule type" value="Genomic_DNA"/>
</dbReference>
<organism evidence="2 3">
    <name type="scientific">Cuscuta campestris</name>
    <dbReference type="NCBI Taxonomy" id="132261"/>
    <lineage>
        <taxon>Eukaryota</taxon>
        <taxon>Viridiplantae</taxon>
        <taxon>Streptophyta</taxon>
        <taxon>Embryophyta</taxon>
        <taxon>Tracheophyta</taxon>
        <taxon>Spermatophyta</taxon>
        <taxon>Magnoliopsida</taxon>
        <taxon>eudicotyledons</taxon>
        <taxon>Gunneridae</taxon>
        <taxon>Pentapetalae</taxon>
        <taxon>asterids</taxon>
        <taxon>lamiids</taxon>
        <taxon>Solanales</taxon>
        <taxon>Convolvulaceae</taxon>
        <taxon>Cuscuteae</taxon>
        <taxon>Cuscuta</taxon>
        <taxon>Cuscuta subgen. Grammica</taxon>
        <taxon>Cuscuta sect. Cleistogrammica</taxon>
    </lineage>
</organism>
<evidence type="ECO:0000313" key="3">
    <source>
        <dbReference type="Proteomes" id="UP000595140"/>
    </source>
</evidence>
<dbReference type="AlphaFoldDB" id="A0A484NGG0"/>
<evidence type="ECO:0000256" key="1">
    <source>
        <dbReference type="SAM" id="MobiDB-lite"/>
    </source>
</evidence>
<protein>
    <submittedName>
        <fullName evidence="2">Uncharacterized protein</fullName>
    </submittedName>
</protein>
<proteinExistence type="predicted"/>
<dbReference type="PANTHER" id="PTHR31390:SF4">
    <property type="entry name" value="DUF3527 DOMAIN-CONTAINING PROTEIN"/>
    <property type="match status" value="1"/>
</dbReference>
<dbReference type="Proteomes" id="UP000595140">
    <property type="component" value="Unassembled WGS sequence"/>
</dbReference>
<name>A0A484NGG0_9ASTE</name>
<feature type="compositionally biased region" description="Low complexity" evidence="1">
    <location>
        <begin position="110"/>
        <end position="129"/>
    </location>
</feature>
<dbReference type="PANTHER" id="PTHR31390">
    <property type="entry name" value="EXPRESSED PROTEIN"/>
    <property type="match status" value="1"/>
</dbReference>
<accession>A0A484NGG0</accession>
<sequence length="403" mass="44616">MECDSGNCSRENTKLGAMLTFEKANISYGDFNCENVGLFTPKSLQKKHIDKKGSDKEEELVRYMSSLPTYLQVGKAQQEKAFNVGVLDWKHLERWQSKAKQMPSRFNVVSPPSTSSNASSFSSTEESSSNSSREYLAPYLMKVKLDFKSCKTVRIGKQGPATQRAQLQATITNGVPQFRFSVEKEDECVTATVERLSSSTKNNNWIYTFSTMHDMKKKKKKKDRNKVTGNISSAVIAQMKVSDVQSSDVIIREFVLFNTGSINQQTSELAAIVVKFSECEEISMNVIIPGGDHGLPKKGEPSSLIERWKSGGSCDCGGWDLGCKLRILANDSAMGRKSRVPLSGGQFELFSQGGDHQENMAALRLLGPFKDGILSVEYASSLKLLPAFSICLAILNVRKRYGS</sequence>
<feature type="region of interest" description="Disordered" evidence="1">
    <location>
        <begin position="101"/>
        <end position="129"/>
    </location>
</feature>
<dbReference type="InterPro" id="IPR021916">
    <property type="entry name" value="DUF3527"/>
</dbReference>
<evidence type="ECO:0000313" key="2">
    <source>
        <dbReference type="EMBL" id="VFR00383.1"/>
    </source>
</evidence>